<accession>A0A804KAY7</accession>
<keyword evidence="2" id="KW-1185">Reference proteome</keyword>
<dbReference type="EnsemblPlants" id="Ma08_t26320.1">
    <property type="protein sequence ID" value="Ma08_p26320.1"/>
    <property type="gene ID" value="Ma08_g26320"/>
</dbReference>
<reference evidence="1" key="1">
    <citation type="submission" date="2021-05" db="UniProtKB">
        <authorList>
            <consortium name="EnsemblPlants"/>
        </authorList>
    </citation>
    <scope>IDENTIFICATION</scope>
    <source>
        <strain evidence="1">subsp. malaccensis</strain>
    </source>
</reference>
<protein>
    <submittedName>
        <fullName evidence="1">Uncharacterized protein</fullName>
    </submittedName>
</protein>
<sequence>MGRGRGKGRKFDCGHFYIVVFMN</sequence>
<dbReference type="InParanoid" id="A0A804KAY7"/>
<organism evidence="1 2">
    <name type="scientific">Musa acuminata subsp. malaccensis</name>
    <name type="common">Wild banana</name>
    <name type="synonym">Musa malaccensis</name>
    <dbReference type="NCBI Taxonomy" id="214687"/>
    <lineage>
        <taxon>Eukaryota</taxon>
        <taxon>Viridiplantae</taxon>
        <taxon>Streptophyta</taxon>
        <taxon>Embryophyta</taxon>
        <taxon>Tracheophyta</taxon>
        <taxon>Spermatophyta</taxon>
        <taxon>Magnoliopsida</taxon>
        <taxon>Liliopsida</taxon>
        <taxon>Zingiberales</taxon>
        <taxon>Musaceae</taxon>
        <taxon>Musa</taxon>
    </lineage>
</organism>
<evidence type="ECO:0000313" key="1">
    <source>
        <dbReference type="EnsemblPlants" id="Ma08_p26320.1"/>
    </source>
</evidence>
<dbReference type="AlphaFoldDB" id="A0A804KAY7"/>
<dbReference type="Gramene" id="Ma08_t26320.1">
    <property type="protein sequence ID" value="Ma08_p26320.1"/>
    <property type="gene ID" value="Ma08_g26320"/>
</dbReference>
<name>A0A804KAY7_MUSAM</name>
<evidence type="ECO:0000313" key="2">
    <source>
        <dbReference type="Proteomes" id="UP000012960"/>
    </source>
</evidence>
<dbReference type="Proteomes" id="UP000012960">
    <property type="component" value="Unplaced"/>
</dbReference>
<proteinExistence type="predicted"/>